<protein>
    <recommendedName>
        <fullName evidence="8">Major facilitator superfamily (MFS) profile domain-containing protein</fullName>
    </recommendedName>
</protein>
<evidence type="ECO:0000313" key="7">
    <source>
        <dbReference type="Proteomes" id="UP000288859"/>
    </source>
</evidence>
<reference evidence="6 7" key="1">
    <citation type="submission" date="2017-03" db="EMBL/GenBank/DDBJ databases">
        <title>Genomes of endolithic fungi from Antarctica.</title>
        <authorList>
            <person name="Coleine C."/>
            <person name="Masonjones S."/>
            <person name="Stajich J.E."/>
        </authorList>
    </citation>
    <scope>NUCLEOTIDE SEQUENCE [LARGE SCALE GENOMIC DNA]</scope>
    <source>
        <strain evidence="6 7">CCFEE 6314</strain>
    </source>
</reference>
<feature type="transmembrane region" description="Helical" evidence="5">
    <location>
        <begin position="151"/>
        <end position="174"/>
    </location>
</feature>
<organism evidence="6 7">
    <name type="scientific">Exophiala mesophila</name>
    <name type="common">Black yeast-like fungus</name>
    <dbReference type="NCBI Taxonomy" id="212818"/>
    <lineage>
        <taxon>Eukaryota</taxon>
        <taxon>Fungi</taxon>
        <taxon>Dikarya</taxon>
        <taxon>Ascomycota</taxon>
        <taxon>Pezizomycotina</taxon>
        <taxon>Eurotiomycetes</taxon>
        <taxon>Chaetothyriomycetidae</taxon>
        <taxon>Chaetothyriales</taxon>
        <taxon>Herpotrichiellaceae</taxon>
        <taxon>Exophiala</taxon>
    </lineage>
</organism>
<evidence type="ECO:0000256" key="2">
    <source>
        <dbReference type="ARBA" id="ARBA00022692"/>
    </source>
</evidence>
<evidence type="ECO:0008006" key="8">
    <source>
        <dbReference type="Google" id="ProtNLM"/>
    </source>
</evidence>
<comment type="subcellular location">
    <subcellularLocation>
        <location evidence="1">Membrane</location>
        <topology evidence="1">Multi-pass membrane protein</topology>
    </subcellularLocation>
</comment>
<evidence type="ECO:0000256" key="5">
    <source>
        <dbReference type="SAM" id="Phobius"/>
    </source>
</evidence>
<feature type="transmembrane region" description="Helical" evidence="5">
    <location>
        <begin position="93"/>
        <end position="110"/>
    </location>
</feature>
<dbReference type="SUPFAM" id="SSF103473">
    <property type="entry name" value="MFS general substrate transporter"/>
    <property type="match status" value="1"/>
</dbReference>
<evidence type="ECO:0000313" key="6">
    <source>
        <dbReference type="EMBL" id="RVX71610.1"/>
    </source>
</evidence>
<dbReference type="Gene3D" id="1.20.1250.20">
    <property type="entry name" value="MFS general substrate transporter like domains"/>
    <property type="match status" value="2"/>
</dbReference>
<proteinExistence type="predicted"/>
<keyword evidence="3 5" id="KW-1133">Transmembrane helix</keyword>
<gene>
    <name evidence="6" type="ORF">B0A52_03794</name>
</gene>
<accession>A0A438N761</accession>
<feature type="transmembrane region" description="Helical" evidence="5">
    <location>
        <begin position="525"/>
        <end position="548"/>
    </location>
</feature>
<keyword evidence="4 5" id="KW-0472">Membrane</keyword>
<feature type="transmembrane region" description="Helical" evidence="5">
    <location>
        <begin position="181"/>
        <end position="202"/>
    </location>
</feature>
<dbReference type="AlphaFoldDB" id="A0A438N761"/>
<sequence>MATQVSEVVVPGTLHLYQDHGTASADSYSGSIVLQPQPSTDPEDPLNWTRARKLRCIGCVYLYSVMLGIAACVQYSCLLPISLDTGITFNKLNLGTGLMFLFMGWGCLIWQPIAHNYGRRGAYILSTLGMIGPMVWTAYTSSASVWLAHRALLGLFICPVETLCEVSVSDLFFAHERGTYMAIYVFSLAGSNFLAPFFAGFVEDRWDWHAVIWFGVACLVFATVFNFFFMEDTTYFRHTVESDSRNVGQSEKVVVVVNTEHKDVTGGNTCNQGGDLDTEKSSAHNLQTAGSNEVCTDRADVDIDVGERISSRPPYIKRLRLFARHKGRASKTQLVMQMVRAFEILIYFPIVLWCGLLYGLGASWYAVINATVSAALGSPPYNFSAKMVGVAYLSPFLGAVAGAILTGPASDKIMLYLARRNNGVREPEQRLWMLLVGGVLSMVGLLIWGVGISRGWHYMIPIFFLSFATFGMMCSGSLSLSYTLDSYKELASESMVSIILVRNTLGFGFNYAINPWIDASGFQNTFIAVSILSLVTSLTFLAFVFGGGKALRKLSAKRYWYYVETHAAKGQYR</sequence>
<feature type="transmembrane region" description="Helical" evidence="5">
    <location>
        <begin position="387"/>
        <end position="410"/>
    </location>
</feature>
<dbReference type="VEuPathDB" id="FungiDB:PV10_03720"/>
<keyword evidence="2 5" id="KW-0812">Transmembrane</keyword>
<comment type="caution">
    <text evidence="6">The sequence shown here is derived from an EMBL/GenBank/DDBJ whole genome shotgun (WGS) entry which is preliminary data.</text>
</comment>
<feature type="transmembrane region" description="Helical" evidence="5">
    <location>
        <begin position="458"/>
        <end position="482"/>
    </location>
</feature>
<dbReference type="Proteomes" id="UP000288859">
    <property type="component" value="Unassembled WGS sequence"/>
</dbReference>
<dbReference type="Pfam" id="PF07690">
    <property type="entry name" value="MFS_1"/>
    <property type="match status" value="1"/>
</dbReference>
<name>A0A438N761_EXOME</name>
<dbReference type="PANTHER" id="PTHR23502">
    <property type="entry name" value="MAJOR FACILITATOR SUPERFAMILY"/>
    <property type="match status" value="1"/>
</dbReference>
<feature type="transmembrane region" description="Helical" evidence="5">
    <location>
        <begin position="494"/>
        <end position="513"/>
    </location>
</feature>
<evidence type="ECO:0000256" key="4">
    <source>
        <dbReference type="ARBA" id="ARBA00023136"/>
    </source>
</evidence>
<dbReference type="OrthoDB" id="5215911at2759"/>
<dbReference type="GO" id="GO:0005886">
    <property type="term" value="C:plasma membrane"/>
    <property type="evidence" value="ECO:0007669"/>
    <property type="project" value="TreeGrafter"/>
</dbReference>
<dbReference type="PANTHER" id="PTHR23502:SF30">
    <property type="entry name" value="TRANSPORTER, PUTATIVE (AFU_ORTHOLOGUE AFUA_8G04702)-RELATED"/>
    <property type="match status" value="1"/>
</dbReference>
<feature type="transmembrane region" description="Helical" evidence="5">
    <location>
        <begin position="122"/>
        <end position="139"/>
    </location>
</feature>
<dbReference type="InterPro" id="IPR036259">
    <property type="entry name" value="MFS_trans_sf"/>
</dbReference>
<dbReference type="EMBL" id="NAJM01000016">
    <property type="protein sequence ID" value="RVX71610.1"/>
    <property type="molecule type" value="Genomic_DNA"/>
</dbReference>
<evidence type="ECO:0000256" key="3">
    <source>
        <dbReference type="ARBA" id="ARBA00022989"/>
    </source>
</evidence>
<feature type="transmembrane region" description="Helical" evidence="5">
    <location>
        <begin position="431"/>
        <end position="452"/>
    </location>
</feature>
<feature type="transmembrane region" description="Helical" evidence="5">
    <location>
        <begin position="60"/>
        <end position="81"/>
    </location>
</feature>
<dbReference type="GO" id="GO:0022857">
    <property type="term" value="F:transmembrane transporter activity"/>
    <property type="evidence" value="ECO:0007669"/>
    <property type="project" value="InterPro"/>
</dbReference>
<feature type="transmembrane region" description="Helical" evidence="5">
    <location>
        <begin position="208"/>
        <end position="229"/>
    </location>
</feature>
<feature type="transmembrane region" description="Helical" evidence="5">
    <location>
        <begin position="344"/>
        <end position="367"/>
    </location>
</feature>
<dbReference type="InterPro" id="IPR011701">
    <property type="entry name" value="MFS"/>
</dbReference>
<evidence type="ECO:0000256" key="1">
    <source>
        <dbReference type="ARBA" id="ARBA00004141"/>
    </source>
</evidence>